<comment type="catalytic activity">
    <reaction evidence="12">
        <text>Couples ATP hydrolysis with the unwinding of duplex DNA by translocating in the 3'-5' direction.</text>
        <dbReference type="EC" id="5.6.2.4"/>
    </reaction>
</comment>
<evidence type="ECO:0000256" key="16">
    <source>
        <dbReference type="SAM" id="MobiDB-lite"/>
    </source>
</evidence>
<proteinExistence type="inferred from homology"/>
<feature type="region of interest" description="Disordered" evidence="16">
    <location>
        <begin position="533"/>
        <end position="555"/>
    </location>
</feature>
<dbReference type="InterPro" id="IPR027417">
    <property type="entry name" value="P-loop_NTPase"/>
</dbReference>
<keyword evidence="3 15" id="KW-0547">Nucleotide-binding</keyword>
<dbReference type="InterPro" id="IPR013986">
    <property type="entry name" value="DExx_box_DNA_helicase_dom_sf"/>
</dbReference>
<dbReference type="PROSITE" id="PS51198">
    <property type="entry name" value="UVRD_HELICASE_ATP_BIND"/>
    <property type="match status" value="1"/>
</dbReference>
<feature type="domain" description="UvrD-like helicase ATP-binding" evidence="17">
    <location>
        <begin position="27"/>
        <end position="367"/>
    </location>
</feature>
<dbReference type="InterPro" id="IPR038726">
    <property type="entry name" value="PDDEXK_AddAB-type"/>
</dbReference>
<evidence type="ECO:0000256" key="14">
    <source>
        <dbReference type="ARBA" id="ARBA00048988"/>
    </source>
</evidence>
<sequence>MSVRVLVPLPSTPRLRTPGDLVDALGLPFSDQQLAAITAPLEPGVIIAGAGSGKTTVMAARVVWLVGTGAVRPEEVLGLTFTRKAAAELSARVRTALVAAGVVDDKTVDESGEQVVMTYDAFAARLVSEHGLRLGYEADPTMVSGATRFRLAARVVAAAAGPFEFLSRLRPATVTERVLKLDADLTSHLVDVDALDAHARDLLIGWESAPPNNRGNVYVDVKKATIAVQERLELASLVKDYQALKTRLGVVEFADQMAIAARLATEVPQVGADLRAAFRVVLLDEYQDTSAAQAAMLHGLFSGPADPRAAGGEGMGHAVTAVGDPFQAIYGWRGAAASNITTFADTFRRADGSPAARFALTVNRRSGPTILDVANVLSRPLRAEQDTGQDAATADEDGLGLLQAPPGTAPGRVASATFTSWPEEVTWVADRIVEARRTGEVAHWADIAVLMRRNADIGPLYAELTGREVPVEIVGLGGLLGLPEVMDVTATLRLVDDVTANPDLVRLLTGPRWRVGPRDLALLGRRARELARASLGSPDAPGAQGETRERGVGSQVPDAAQVREALVDAVADLDPTEVVSLLDALEDPGEAPYSPAARRRFARVASELAALRAHADEPVLDLTRRVVTTLGLDVELVATPELERTNRRDQLGAFLDAVADYVDVDGDASLSGLLAWLQAELDSGTGLEQAVPSDREAVKLLTVHKAKGLEWELVFLPGLVEGVFPSDRVTDNWATTAGALPADLRGDAGSIPQLADTTNAAMVDYKAALKAQQLRSEDRLAYVAATRARSTLVGTGHWWRPDLVRPRVASTYLRAIEAEAERQGQVLARAELPGKENPLAGAAAPTPWPEPLDPDALARREEAAALVEAARVRFASTGAYAEEGSAPLLLDVEGRVAAWDADLDRLLREARESRSGDRTVELPASLPATALLHLAADPDAYAASLARPMPRPPSRAARSGTRFHAFVEQWFGERLARGGVGQGALVDPDDLADRADADGPDEADLRAVCDAFTRSRFADRLPYAVEAPFSLALGGRLVRGRVDAVYAAEGDGGAGFPIAVGPGTRFLVVDWKTGGPDTADPLQLAIYRLAWAEATGVDVDEVEAVFVHVRDDRVVAPRLDGRAELERLLGPDEGLSDDDPADGGPPDDRAPRRRLRGLPSAR</sequence>
<keyword evidence="7" id="KW-0269">Exonuclease</keyword>
<evidence type="ECO:0000256" key="9">
    <source>
        <dbReference type="ARBA" id="ARBA00023125"/>
    </source>
</evidence>
<dbReference type="GO" id="GO:0000725">
    <property type="term" value="P:recombinational repair"/>
    <property type="evidence" value="ECO:0007669"/>
    <property type="project" value="TreeGrafter"/>
</dbReference>
<comment type="catalytic activity">
    <reaction evidence="14">
        <text>ATP + H2O = ADP + phosphate + H(+)</text>
        <dbReference type="Rhea" id="RHEA:13065"/>
        <dbReference type="ChEBI" id="CHEBI:15377"/>
        <dbReference type="ChEBI" id="CHEBI:15378"/>
        <dbReference type="ChEBI" id="CHEBI:30616"/>
        <dbReference type="ChEBI" id="CHEBI:43474"/>
        <dbReference type="ChEBI" id="CHEBI:456216"/>
        <dbReference type="EC" id="5.6.2.4"/>
    </reaction>
</comment>
<protein>
    <recommendedName>
        <fullName evidence="13">DNA 3'-5' helicase</fullName>
        <ecNumber evidence="13">5.6.2.4</ecNumber>
    </recommendedName>
</protein>
<dbReference type="Gene3D" id="1.10.486.10">
    <property type="entry name" value="PCRA, domain 4"/>
    <property type="match status" value="1"/>
</dbReference>
<name>A0A1H2MCS3_9ACTN</name>
<feature type="region of interest" description="Disordered" evidence="16">
    <location>
        <begin position="1127"/>
        <end position="1162"/>
    </location>
</feature>
<dbReference type="PANTHER" id="PTHR11070">
    <property type="entry name" value="UVRD / RECB / PCRA DNA HELICASE FAMILY MEMBER"/>
    <property type="match status" value="1"/>
</dbReference>
<keyword evidence="10" id="KW-0234">DNA repair</keyword>
<keyword evidence="11" id="KW-0413">Isomerase</keyword>
<dbReference type="EC" id="5.6.2.4" evidence="13"/>
<keyword evidence="20" id="KW-1185">Reference proteome</keyword>
<feature type="domain" description="UvrD-like helicase C-terminal" evidence="18">
    <location>
        <begin position="368"/>
        <end position="708"/>
    </location>
</feature>
<evidence type="ECO:0000259" key="17">
    <source>
        <dbReference type="PROSITE" id="PS51198"/>
    </source>
</evidence>
<keyword evidence="2" id="KW-0540">Nuclease</keyword>
<evidence type="ECO:0000256" key="6">
    <source>
        <dbReference type="ARBA" id="ARBA00022806"/>
    </source>
</evidence>
<dbReference type="Pfam" id="PF00580">
    <property type="entry name" value="UvrD-helicase"/>
    <property type="match status" value="1"/>
</dbReference>
<dbReference type="STRING" id="546874.SAMN04488544_1782"/>
<evidence type="ECO:0000259" key="18">
    <source>
        <dbReference type="PROSITE" id="PS51217"/>
    </source>
</evidence>
<dbReference type="GO" id="GO:0003677">
    <property type="term" value="F:DNA binding"/>
    <property type="evidence" value="ECO:0007669"/>
    <property type="project" value="UniProtKB-KW"/>
</dbReference>
<evidence type="ECO:0000256" key="8">
    <source>
        <dbReference type="ARBA" id="ARBA00022840"/>
    </source>
</evidence>
<organism evidence="19 20">
    <name type="scientific">Microlunatus sagamiharensis</name>
    <dbReference type="NCBI Taxonomy" id="546874"/>
    <lineage>
        <taxon>Bacteria</taxon>
        <taxon>Bacillati</taxon>
        <taxon>Actinomycetota</taxon>
        <taxon>Actinomycetes</taxon>
        <taxon>Propionibacteriales</taxon>
        <taxon>Propionibacteriaceae</taxon>
        <taxon>Microlunatus</taxon>
    </lineage>
</organism>
<dbReference type="GO" id="GO:0005829">
    <property type="term" value="C:cytosol"/>
    <property type="evidence" value="ECO:0007669"/>
    <property type="project" value="TreeGrafter"/>
</dbReference>
<evidence type="ECO:0000256" key="12">
    <source>
        <dbReference type="ARBA" id="ARBA00034617"/>
    </source>
</evidence>
<dbReference type="InterPro" id="IPR011604">
    <property type="entry name" value="PDDEXK-like_dom_sf"/>
</dbReference>
<dbReference type="Pfam" id="PF13361">
    <property type="entry name" value="UvrD_C"/>
    <property type="match status" value="2"/>
</dbReference>
<feature type="binding site" evidence="15">
    <location>
        <begin position="48"/>
        <end position="55"/>
    </location>
    <ligand>
        <name>ATP</name>
        <dbReference type="ChEBI" id="CHEBI:30616"/>
    </ligand>
</feature>
<evidence type="ECO:0000256" key="13">
    <source>
        <dbReference type="ARBA" id="ARBA00034808"/>
    </source>
</evidence>
<dbReference type="SUPFAM" id="SSF52540">
    <property type="entry name" value="P-loop containing nucleoside triphosphate hydrolases"/>
    <property type="match status" value="1"/>
</dbReference>
<evidence type="ECO:0000256" key="3">
    <source>
        <dbReference type="ARBA" id="ARBA00022741"/>
    </source>
</evidence>
<dbReference type="GO" id="GO:0016887">
    <property type="term" value="F:ATP hydrolysis activity"/>
    <property type="evidence" value="ECO:0007669"/>
    <property type="project" value="RHEA"/>
</dbReference>
<dbReference type="Gene3D" id="1.10.10.160">
    <property type="match status" value="1"/>
</dbReference>
<dbReference type="Gene3D" id="3.40.50.300">
    <property type="entry name" value="P-loop containing nucleotide triphosphate hydrolases"/>
    <property type="match status" value="3"/>
</dbReference>
<keyword evidence="8 15" id="KW-0067">ATP-binding</keyword>
<dbReference type="PROSITE" id="PS51217">
    <property type="entry name" value="UVRD_HELICASE_CTER"/>
    <property type="match status" value="1"/>
</dbReference>
<dbReference type="AlphaFoldDB" id="A0A1H2MCS3"/>
<evidence type="ECO:0000313" key="19">
    <source>
        <dbReference type="EMBL" id="SDU90731.1"/>
    </source>
</evidence>
<dbReference type="CDD" id="cd17932">
    <property type="entry name" value="DEXQc_UvrD"/>
    <property type="match status" value="1"/>
</dbReference>
<evidence type="ECO:0000256" key="1">
    <source>
        <dbReference type="ARBA" id="ARBA00009922"/>
    </source>
</evidence>
<evidence type="ECO:0000256" key="5">
    <source>
        <dbReference type="ARBA" id="ARBA00022801"/>
    </source>
</evidence>
<evidence type="ECO:0000256" key="2">
    <source>
        <dbReference type="ARBA" id="ARBA00022722"/>
    </source>
</evidence>
<dbReference type="Proteomes" id="UP000198825">
    <property type="component" value="Chromosome I"/>
</dbReference>
<dbReference type="Pfam" id="PF12705">
    <property type="entry name" value="PDDEXK_1"/>
    <property type="match status" value="1"/>
</dbReference>
<keyword evidence="6 15" id="KW-0347">Helicase</keyword>
<dbReference type="GO" id="GO:0043138">
    <property type="term" value="F:3'-5' DNA helicase activity"/>
    <property type="evidence" value="ECO:0007669"/>
    <property type="project" value="UniProtKB-EC"/>
</dbReference>
<dbReference type="GO" id="GO:0005524">
    <property type="term" value="F:ATP binding"/>
    <property type="evidence" value="ECO:0007669"/>
    <property type="project" value="UniProtKB-UniRule"/>
</dbReference>
<dbReference type="EMBL" id="LT629799">
    <property type="protein sequence ID" value="SDU90731.1"/>
    <property type="molecule type" value="Genomic_DNA"/>
</dbReference>
<evidence type="ECO:0000256" key="15">
    <source>
        <dbReference type="PROSITE-ProRule" id="PRU00560"/>
    </source>
</evidence>
<keyword evidence="5 15" id="KW-0378">Hydrolase</keyword>
<comment type="similarity">
    <text evidence="1">Belongs to the helicase family. UvrD subfamily.</text>
</comment>
<keyword evidence="9" id="KW-0238">DNA-binding</keyword>
<dbReference type="GO" id="GO:0004527">
    <property type="term" value="F:exonuclease activity"/>
    <property type="evidence" value="ECO:0007669"/>
    <property type="project" value="UniProtKB-KW"/>
</dbReference>
<evidence type="ECO:0000256" key="10">
    <source>
        <dbReference type="ARBA" id="ARBA00023204"/>
    </source>
</evidence>
<evidence type="ECO:0000256" key="11">
    <source>
        <dbReference type="ARBA" id="ARBA00023235"/>
    </source>
</evidence>
<dbReference type="InterPro" id="IPR014017">
    <property type="entry name" value="DNA_helicase_UvrD-like_C"/>
</dbReference>
<dbReference type="PANTHER" id="PTHR11070:SF55">
    <property type="entry name" value="DNA 3'-5' HELICASE"/>
    <property type="match status" value="1"/>
</dbReference>
<accession>A0A1H2MCS3</accession>
<dbReference type="InterPro" id="IPR000212">
    <property type="entry name" value="DNA_helicase_UvrD/REP"/>
</dbReference>
<evidence type="ECO:0000313" key="20">
    <source>
        <dbReference type="Proteomes" id="UP000198825"/>
    </source>
</evidence>
<evidence type="ECO:0000256" key="7">
    <source>
        <dbReference type="ARBA" id="ARBA00022839"/>
    </source>
</evidence>
<dbReference type="InterPro" id="IPR014016">
    <property type="entry name" value="UvrD-like_ATP-bd"/>
</dbReference>
<dbReference type="GO" id="GO:0033202">
    <property type="term" value="C:DNA helicase complex"/>
    <property type="evidence" value="ECO:0007669"/>
    <property type="project" value="TreeGrafter"/>
</dbReference>
<evidence type="ECO:0000256" key="4">
    <source>
        <dbReference type="ARBA" id="ARBA00022763"/>
    </source>
</evidence>
<dbReference type="Gene3D" id="3.90.320.10">
    <property type="match status" value="1"/>
</dbReference>
<keyword evidence="4" id="KW-0227">DNA damage</keyword>
<reference evidence="20" key="1">
    <citation type="submission" date="2016-10" db="EMBL/GenBank/DDBJ databases">
        <authorList>
            <person name="Varghese N."/>
            <person name="Submissions S."/>
        </authorList>
    </citation>
    <scope>NUCLEOTIDE SEQUENCE [LARGE SCALE GENOMIC DNA]</scope>
    <source>
        <strain evidence="20">DSM 21743</strain>
    </source>
</reference>
<gene>
    <name evidence="19" type="ORF">SAMN04488544_1782</name>
</gene>
<dbReference type="RefSeq" id="WP_231918517.1">
    <property type="nucleotide sequence ID" value="NZ_LT629799.1"/>
</dbReference>